<evidence type="ECO:0000256" key="4">
    <source>
        <dbReference type="ARBA" id="ARBA00022825"/>
    </source>
</evidence>
<dbReference type="Pfam" id="PF00082">
    <property type="entry name" value="Peptidase_S8"/>
    <property type="match status" value="1"/>
</dbReference>
<organism evidence="10 11">
    <name type="scientific">Globisporangium ultimum (strain ATCC 200006 / CBS 805.95 / DAOM BR144)</name>
    <name type="common">Pythium ultimum</name>
    <dbReference type="NCBI Taxonomy" id="431595"/>
    <lineage>
        <taxon>Eukaryota</taxon>
        <taxon>Sar</taxon>
        <taxon>Stramenopiles</taxon>
        <taxon>Oomycota</taxon>
        <taxon>Peronosporomycetes</taxon>
        <taxon>Pythiales</taxon>
        <taxon>Pythiaceae</taxon>
        <taxon>Globisporangium</taxon>
    </lineage>
</organism>
<dbReference type="HOGENOM" id="CLU_011263_7_3_1"/>
<keyword evidence="4 8" id="KW-0720">Serine protease</keyword>
<feature type="active site" description="Charge relay system" evidence="7 8">
    <location>
        <position position="189"/>
    </location>
</feature>
<dbReference type="EnsemblProtists" id="PYU1_T001612">
    <property type="protein sequence ID" value="PYU1_T001612"/>
    <property type="gene ID" value="PYU1_G001612"/>
</dbReference>
<dbReference type="InParanoid" id="K3W9H1"/>
<dbReference type="eggNOG" id="KOG4266">
    <property type="taxonomic scope" value="Eukaryota"/>
</dbReference>
<dbReference type="InterPro" id="IPR000209">
    <property type="entry name" value="Peptidase_S8/S53_dom"/>
</dbReference>
<keyword evidence="2 8" id="KW-0645">Protease</keyword>
<dbReference type="PROSITE" id="PS00138">
    <property type="entry name" value="SUBTILASE_SER"/>
    <property type="match status" value="1"/>
</dbReference>
<feature type="active site" description="Charge relay system" evidence="7 8">
    <location>
        <position position="153"/>
    </location>
</feature>
<reference evidence="11" key="1">
    <citation type="journal article" date="2010" name="Genome Biol.">
        <title>Genome sequence of the necrotrophic plant pathogen Pythium ultimum reveals original pathogenicity mechanisms and effector repertoire.</title>
        <authorList>
            <person name="Levesque C.A."/>
            <person name="Brouwer H."/>
            <person name="Cano L."/>
            <person name="Hamilton J.P."/>
            <person name="Holt C."/>
            <person name="Huitema E."/>
            <person name="Raffaele S."/>
            <person name="Robideau G.P."/>
            <person name="Thines M."/>
            <person name="Win J."/>
            <person name="Zerillo M.M."/>
            <person name="Beakes G.W."/>
            <person name="Boore J.L."/>
            <person name="Busam D."/>
            <person name="Dumas B."/>
            <person name="Ferriera S."/>
            <person name="Fuerstenberg S.I."/>
            <person name="Gachon C.M."/>
            <person name="Gaulin E."/>
            <person name="Govers F."/>
            <person name="Grenville-Briggs L."/>
            <person name="Horner N."/>
            <person name="Hostetler J."/>
            <person name="Jiang R.H."/>
            <person name="Johnson J."/>
            <person name="Krajaejun T."/>
            <person name="Lin H."/>
            <person name="Meijer H.J."/>
            <person name="Moore B."/>
            <person name="Morris P."/>
            <person name="Phuntmart V."/>
            <person name="Puiu D."/>
            <person name="Shetty J."/>
            <person name="Stajich J.E."/>
            <person name="Tripathy S."/>
            <person name="Wawra S."/>
            <person name="van West P."/>
            <person name="Whitty B.R."/>
            <person name="Coutinho P.M."/>
            <person name="Henrissat B."/>
            <person name="Martin F."/>
            <person name="Thomas P.D."/>
            <person name="Tyler B.M."/>
            <person name="De Vries R.P."/>
            <person name="Kamoun S."/>
            <person name="Yandell M."/>
            <person name="Tisserat N."/>
            <person name="Buell C.R."/>
        </authorList>
    </citation>
    <scope>NUCLEOTIDE SEQUENCE</scope>
    <source>
        <strain evidence="11">DAOM:BR144</strain>
    </source>
</reference>
<dbReference type="EC" id="3.4.21.62" evidence="6"/>
<dbReference type="PROSITE" id="PS00137">
    <property type="entry name" value="SUBTILASE_HIS"/>
    <property type="match status" value="1"/>
</dbReference>
<dbReference type="STRING" id="431595.K3W9H1"/>
<name>K3W9H1_GLOUD</name>
<dbReference type="PRINTS" id="PR00723">
    <property type="entry name" value="SUBTILISIN"/>
</dbReference>
<dbReference type="InterPro" id="IPR022398">
    <property type="entry name" value="Peptidase_S8_His-AS"/>
</dbReference>
<evidence type="ECO:0000313" key="11">
    <source>
        <dbReference type="Proteomes" id="UP000019132"/>
    </source>
</evidence>
<dbReference type="SUPFAM" id="SSF52743">
    <property type="entry name" value="Subtilisin-like"/>
    <property type="match status" value="1"/>
</dbReference>
<dbReference type="OMA" id="DYAARSD"/>
<dbReference type="VEuPathDB" id="FungiDB:PYU1_G001612"/>
<evidence type="ECO:0000259" key="9">
    <source>
        <dbReference type="Pfam" id="PF00082"/>
    </source>
</evidence>
<protein>
    <recommendedName>
        <fullName evidence="6">subtilisin</fullName>
        <ecNumber evidence="6">3.4.21.62</ecNumber>
    </recommendedName>
</protein>
<evidence type="ECO:0000256" key="7">
    <source>
        <dbReference type="PIRSR" id="PIRSR615500-1"/>
    </source>
</evidence>
<comment type="similarity">
    <text evidence="1 8">Belongs to the peptidase S8 family.</text>
</comment>
<evidence type="ECO:0000256" key="6">
    <source>
        <dbReference type="ARBA" id="ARBA00023619"/>
    </source>
</evidence>
<dbReference type="PANTHER" id="PTHR43399">
    <property type="entry name" value="SUBTILISIN-RELATED"/>
    <property type="match status" value="1"/>
</dbReference>
<dbReference type="InterPro" id="IPR036852">
    <property type="entry name" value="Peptidase_S8/S53_dom_sf"/>
</dbReference>
<proteinExistence type="inferred from homology"/>
<evidence type="ECO:0000256" key="1">
    <source>
        <dbReference type="ARBA" id="ARBA00011073"/>
    </source>
</evidence>
<evidence type="ECO:0000256" key="5">
    <source>
        <dbReference type="ARBA" id="ARBA00023529"/>
    </source>
</evidence>
<evidence type="ECO:0000256" key="3">
    <source>
        <dbReference type="ARBA" id="ARBA00022801"/>
    </source>
</evidence>
<feature type="active site" description="Charge relay system" evidence="7 8">
    <location>
        <position position="360"/>
    </location>
</feature>
<evidence type="ECO:0000256" key="8">
    <source>
        <dbReference type="PROSITE-ProRule" id="PRU01240"/>
    </source>
</evidence>
<accession>K3W9H1</accession>
<dbReference type="GO" id="GO:0004252">
    <property type="term" value="F:serine-type endopeptidase activity"/>
    <property type="evidence" value="ECO:0007669"/>
    <property type="project" value="UniProtKB-UniRule"/>
</dbReference>
<comment type="catalytic activity">
    <reaction evidence="5">
        <text>Hydrolysis of proteins with broad specificity for peptide bonds, and a preference for a large uncharged residue in P1. Hydrolyzes peptide amides.</text>
        <dbReference type="EC" id="3.4.21.62"/>
    </reaction>
</comment>
<reference evidence="10" key="3">
    <citation type="submission" date="2015-02" db="UniProtKB">
        <authorList>
            <consortium name="EnsemblProtists"/>
        </authorList>
    </citation>
    <scope>IDENTIFICATION</scope>
    <source>
        <strain evidence="10">DAOM BR144</strain>
    </source>
</reference>
<dbReference type="Proteomes" id="UP000019132">
    <property type="component" value="Unassembled WGS sequence"/>
</dbReference>
<reference evidence="11" key="2">
    <citation type="submission" date="2010-04" db="EMBL/GenBank/DDBJ databases">
        <authorList>
            <person name="Buell R."/>
            <person name="Hamilton J."/>
            <person name="Hostetler J."/>
        </authorList>
    </citation>
    <scope>NUCLEOTIDE SEQUENCE [LARGE SCALE GENOMIC DNA]</scope>
    <source>
        <strain evidence="11">DAOM:BR144</strain>
    </source>
</reference>
<dbReference type="EMBL" id="GL376626">
    <property type="status" value="NOT_ANNOTATED_CDS"/>
    <property type="molecule type" value="Genomic_DNA"/>
</dbReference>
<evidence type="ECO:0000313" key="10">
    <source>
        <dbReference type="EnsemblProtists" id="PYU1_T001612"/>
    </source>
</evidence>
<keyword evidence="3 8" id="KW-0378">Hydrolase</keyword>
<dbReference type="InterPro" id="IPR015500">
    <property type="entry name" value="Peptidase_S8_subtilisin-rel"/>
</dbReference>
<keyword evidence="11" id="KW-1185">Reference proteome</keyword>
<dbReference type="Gene3D" id="3.40.50.200">
    <property type="entry name" value="Peptidase S8/S53 domain"/>
    <property type="match status" value="1"/>
</dbReference>
<dbReference type="PANTHER" id="PTHR43399:SF4">
    <property type="entry name" value="CELL WALL-ASSOCIATED PROTEASE"/>
    <property type="match status" value="1"/>
</dbReference>
<dbReference type="InterPro" id="IPR051048">
    <property type="entry name" value="Peptidase_S8/S53_subtilisin"/>
</dbReference>
<sequence>MQDGTESVLSSQKEAAFSDRGQQIAHLVESLTQSATRSQQDVTALLSKEAATSTPLFTKTTSFWITNQVFIEGATFELVEQLAQVSSIVEIREESTFELPKVLASGSSDGDVINSTSSAFTTNPSAWGVQKVHAPELWAKGVTGQNIVVGVIDSGARGTHEALRDNFVGEYGWFDPELHAVAPYDNVGHGTHVAGSAVGRNGIGVAPGAKWSACKSCRTDFCLESEMIACTQFMLCPTDTNGNNPDCSKAPHVINNSWGAPAGGENKYTAIITAWRQAGIIPVFASGNILPSCGTILSPSDDPNVIAVGATNADDSLLFYSGTGPTQSGLIKPDVSAPGGAVYSAGIASDNSYKLDSGTSMASPHVAGAVALLLSANPSLTFDQVLAALRSTTDTRTLISSNRTCGGTPDNVFPNNIFGYGRINVLKAAAQ</sequence>
<dbReference type="PROSITE" id="PS51892">
    <property type="entry name" value="SUBTILASE"/>
    <property type="match status" value="1"/>
</dbReference>
<evidence type="ECO:0000256" key="2">
    <source>
        <dbReference type="ARBA" id="ARBA00022670"/>
    </source>
</evidence>
<feature type="domain" description="Peptidase S8/S53" evidence="9">
    <location>
        <begin position="144"/>
        <end position="406"/>
    </location>
</feature>
<dbReference type="GO" id="GO:0006508">
    <property type="term" value="P:proteolysis"/>
    <property type="evidence" value="ECO:0007669"/>
    <property type="project" value="UniProtKB-KW"/>
</dbReference>
<dbReference type="AlphaFoldDB" id="K3W9H1"/>
<dbReference type="InterPro" id="IPR023828">
    <property type="entry name" value="Peptidase_S8_Ser-AS"/>
</dbReference>